<evidence type="ECO:0000313" key="2">
    <source>
        <dbReference type="Proteomes" id="UP001516400"/>
    </source>
</evidence>
<gene>
    <name evidence="1" type="ORF">HHI36_006376</name>
</gene>
<dbReference type="EMBL" id="JABFTP020000144">
    <property type="protein sequence ID" value="KAL3283228.1"/>
    <property type="molecule type" value="Genomic_DNA"/>
</dbReference>
<evidence type="ECO:0000313" key="1">
    <source>
        <dbReference type="EMBL" id="KAL3283228.1"/>
    </source>
</evidence>
<keyword evidence="2" id="KW-1185">Reference proteome</keyword>
<protein>
    <submittedName>
        <fullName evidence="1">Uncharacterized protein</fullName>
    </submittedName>
</protein>
<reference evidence="1 2" key="1">
    <citation type="journal article" date="2021" name="BMC Biol.">
        <title>Horizontally acquired antibacterial genes associated with adaptive radiation of ladybird beetles.</title>
        <authorList>
            <person name="Li H.S."/>
            <person name="Tang X.F."/>
            <person name="Huang Y.H."/>
            <person name="Xu Z.Y."/>
            <person name="Chen M.L."/>
            <person name="Du X.Y."/>
            <person name="Qiu B.Y."/>
            <person name="Chen P.T."/>
            <person name="Zhang W."/>
            <person name="Slipinski A."/>
            <person name="Escalona H.E."/>
            <person name="Waterhouse R.M."/>
            <person name="Zwick A."/>
            <person name="Pang H."/>
        </authorList>
    </citation>
    <scope>NUCLEOTIDE SEQUENCE [LARGE SCALE GENOMIC DNA]</scope>
    <source>
        <strain evidence="1">SYSU2018</strain>
    </source>
</reference>
<sequence>MMVKMQVRSTYIIYFILIVSLSKVTTMTINQPITENIGDIISQDSLITLDPEESTNASEERKLANEFTTLEPELVTEERKLANELTTLEPEFITYTEISEKTTDKRIVLFGYQTNVDISSAALASLGG</sequence>
<accession>A0ABD2NWV7</accession>
<organism evidence="1 2">
    <name type="scientific">Cryptolaemus montrouzieri</name>
    <dbReference type="NCBI Taxonomy" id="559131"/>
    <lineage>
        <taxon>Eukaryota</taxon>
        <taxon>Metazoa</taxon>
        <taxon>Ecdysozoa</taxon>
        <taxon>Arthropoda</taxon>
        <taxon>Hexapoda</taxon>
        <taxon>Insecta</taxon>
        <taxon>Pterygota</taxon>
        <taxon>Neoptera</taxon>
        <taxon>Endopterygota</taxon>
        <taxon>Coleoptera</taxon>
        <taxon>Polyphaga</taxon>
        <taxon>Cucujiformia</taxon>
        <taxon>Coccinelloidea</taxon>
        <taxon>Coccinellidae</taxon>
        <taxon>Scymninae</taxon>
        <taxon>Scymnini</taxon>
        <taxon>Cryptolaemus</taxon>
    </lineage>
</organism>
<comment type="caution">
    <text evidence="1">The sequence shown here is derived from an EMBL/GenBank/DDBJ whole genome shotgun (WGS) entry which is preliminary data.</text>
</comment>
<dbReference type="Proteomes" id="UP001516400">
    <property type="component" value="Unassembled WGS sequence"/>
</dbReference>
<proteinExistence type="predicted"/>
<name>A0ABD2NWV7_9CUCU</name>
<dbReference type="AlphaFoldDB" id="A0ABD2NWV7"/>